<dbReference type="RefSeq" id="WP_377962605.1">
    <property type="nucleotide sequence ID" value="NZ_JBHZOL010000031.1"/>
</dbReference>
<feature type="compositionally biased region" description="Polar residues" evidence="1">
    <location>
        <begin position="563"/>
        <end position="577"/>
    </location>
</feature>
<feature type="region of interest" description="Disordered" evidence="1">
    <location>
        <begin position="548"/>
        <end position="636"/>
    </location>
</feature>
<feature type="domain" description="LTD" evidence="3">
    <location>
        <begin position="740"/>
        <end position="910"/>
    </location>
</feature>
<feature type="signal peptide" evidence="2">
    <location>
        <begin position="1"/>
        <end position="28"/>
    </location>
</feature>
<dbReference type="InterPro" id="IPR036415">
    <property type="entry name" value="Lamin_tail_dom_sf"/>
</dbReference>
<comment type="caution">
    <text evidence="4">The sequence shown here is derived from an EMBL/GenBank/DDBJ whole genome shotgun (WGS) entry which is preliminary data.</text>
</comment>
<sequence length="1168" mass="122402">MLIKTWRPLSSLGVAALSWVCFASSAFAEGSYQINTNSNGGYQHLYEYETRLSAGVTRFAPYDRPLYVDIKTSGEVINVFICARDTTTSTAVDRVRVQIYAPNNGPLVYDSSADVSIPTPFLGNIVSSGDADGWTDSNGGTSDCATNSLSSALTRPIKYITTTTGAYEVRLLNETDNSTNLTAVSADTGLITLFDITVTPNVLTSPNPRENQGRLWSYNWGFYSASWDDANATDQDYYVLVPGGFPGTSFVWQLDLNNLAGGIYELLANNAGVDSPTLRGLSVPFAGNTVSPEYRQYLSYPTGITIVEPTQVPVITNFRFEDAAGEDNTISPGTTVGVQDSGFFRFTTDTDGTYAVIIDVDDDGLASTGFNPDGVYGIGDIYLRGDTVAGVETSIAWDGKTNLGASLPEGRYQARLQAITGEYHFVAADAESSGGNELGLTINRATPTGNSAVEVYWDDITGLELATTASSRPSSSLIPSYNRVGARHTWGGNPADGGGNGTTGAPDNSSTGYGGNGAGFGDVRFLDTYVYGKVSIAETPAILITSGSNPDAPLIDLGDAPDTYSTDQTVNNSSSGNDGVGAGHNFDPIDPRLYLGSNPPDGESLRNSPTLEGTVDDTSGDTPDDEDGVSSFAPLTTGSTSYSVTVSLANTTGGDAYLAGWIDFNQNGQFDTAEGVRQQVANGATSATLTWTGLSGLTAGNTYARFRLTTDTNIVSATAALPTGIATDGEVEDYPIAIAASPNYQVSPLAGQVIINEVLYNETGASAVENDEFIELYNASGAAIDLSNWQLADGNLIANDTDGIGSITGNSANPAYIFPPGTSLAAGEYAVIWIGDNTADHQAPEAAIQVWLGSPSKLNNAGDDVWLYDDQSRIVDYIAYGSGSAVNQAPPAALNLWTETYQSDLVGAGDGQSISLTPNGQDDSTSACWELTTSGDANGRCAGFLPTRDTNPSNRVISAGVSNNGLPNVTLVKRITAINGGVSTLNGDPLNEYVNDNNDPNDDASNTWPTPIENYLVGAIEGGRVIPGDEIEYTIYFLSNGGTDAQNVLLCDYIPTHTTFVPHAFNSSPAADPSGLPTGDRGIVLSQGTNTVALTNLSDGDKGYYFPPGIDPATTFPGIDCDGDGNGNNTNTNGAIVVSLGTLPYASSTALPPASNAYGFIRFRGQVK</sequence>
<dbReference type="Gene3D" id="2.60.40.1260">
    <property type="entry name" value="Lamin Tail domain"/>
    <property type="match status" value="1"/>
</dbReference>
<dbReference type="InterPro" id="IPR001322">
    <property type="entry name" value="Lamin_tail_dom"/>
</dbReference>
<proteinExistence type="predicted"/>
<evidence type="ECO:0000256" key="2">
    <source>
        <dbReference type="SAM" id="SignalP"/>
    </source>
</evidence>
<dbReference type="Proteomes" id="UP001600165">
    <property type="component" value="Unassembled WGS sequence"/>
</dbReference>
<evidence type="ECO:0000313" key="5">
    <source>
        <dbReference type="Proteomes" id="UP001600165"/>
    </source>
</evidence>
<dbReference type="SUPFAM" id="SSF74853">
    <property type="entry name" value="Lamin A/C globular tail domain"/>
    <property type="match status" value="1"/>
</dbReference>
<feature type="chain" id="PRO_5046991883" evidence="2">
    <location>
        <begin position="29"/>
        <end position="1168"/>
    </location>
</feature>
<dbReference type="InterPro" id="IPR045474">
    <property type="entry name" value="GEVED"/>
</dbReference>
<dbReference type="Pfam" id="PF00932">
    <property type="entry name" value="LTD"/>
    <property type="match status" value="1"/>
</dbReference>
<organism evidence="4 5">
    <name type="scientific">Almyronema epifaneia S1</name>
    <dbReference type="NCBI Taxonomy" id="2991925"/>
    <lineage>
        <taxon>Bacteria</taxon>
        <taxon>Bacillati</taxon>
        <taxon>Cyanobacteriota</taxon>
        <taxon>Cyanophyceae</taxon>
        <taxon>Nodosilineales</taxon>
        <taxon>Nodosilineaceae</taxon>
        <taxon>Almyronema</taxon>
        <taxon>Almyronema epifaneia</taxon>
    </lineage>
</organism>
<evidence type="ECO:0000313" key="4">
    <source>
        <dbReference type="EMBL" id="MFE4105654.1"/>
    </source>
</evidence>
<keyword evidence="2" id="KW-0732">Signal</keyword>
<dbReference type="PROSITE" id="PS51841">
    <property type="entry name" value="LTD"/>
    <property type="match status" value="1"/>
</dbReference>
<feature type="region of interest" description="Disordered" evidence="1">
    <location>
        <begin position="488"/>
        <end position="510"/>
    </location>
</feature>
<feature type="compositionally biased region" description="Acidic residues" evidence="1">
    <location>
        <begin position="614"/>
        <end position="628"/>
    </location>
</feature>
<evidence type="ECO:0000256" key="1">
    <source>
        <dbReference type="SAM" id="MobiDB-lite"/>
    </source>
</evidence>
<name>A0ABW6IE42_9CYAN</name>
<accession>A0ABW6IE42</accession>
<evidence type="ECO:0000259" key="3">
    <source>
        <dbReference type="PROSITE" id="PS51841"/>
    </source>
</evidence>
<dbReference type="InterPro" id="IPR047589">
    <property type="entry name" value="DUF11_rpt"/>
</dbReference>
<keyword evidence="5" id="KW-1185">Reference proteome</keyword>
<reference evidence="4 5" key="1">
    <citation type="submission" date="2024-10" db="EMBL/GenBank/DDBJ databases">
        <authorList>
            <person name="Ratan Roy A."/>
            <person name="Morales Sandoval P.H."/>
            <person name="De Los Santos Villalobos S."/>
            <person name="Chakraborty S."/>
            <person name="Mukherjee J."/>
        </authorList>
    </citation>
    <scope>NUCLEOTIDE SEQUENCE [LARGE SCALE GENOMIC DNA]</scope>
    <source>
        <strain evidence="4 5">S1</strain>
    </source>
</reference>
<protein>
    <submittedName>
        <fullName evidence="4">Lamin tail domain-containing protein</fullName>
    </submittedName>
</protein>
<gene>
    <name evidence="4" type="ORF">ACFVKH_05150</name>
</gene>
<dbReference type="EMBL" id="JBHZOL010000031">
    <property type="protein sequence ID" value="MFE4105654.1"/>
    <property type="molecule type" value="Genomic_DNA"/>
</dbReference>
<dbReference type="NCBIfam" id="TIGR01451">
    <property type="entry name" value="B_ant_repeat"/>
    <property type="match status" value="1"/>
</dbReference>
<dbReference type="Pfam" id="PF20009">
    <property type="entry name" value="GEVED"/>
    <property type="match status" value="1"/>
</dbReference>